<dbReference type="EMBL" id="JAQIZT010000001">
    <property type="protein sequence ID" value="KAJ7012352.1"/>
    <property type="molecule type" value="Genomic_DNA"/>
</dbReference>
<protein>
    <submittedName>
        <fullName evidence="1">Uncharacterized protein</fullName>
    </submittedName>
</protein>
<dbReference type="AlphaFoldDB" id="A0AAD6WHC0"/>
<gene>
    <name evidence="1" type="ORF">NC653_002416</name>
</gene>
<evidence type="ECO:0000313" key="1">
    <source>
        <dbReference type="EMBL" id="KAJ7012352.1"/>
    </source>
</evidence>
<proteinExistence type="predicted"/>
<sequence length="37" mass="4536">MAFHCNKQEPEIRVCEKQNHNELRDDMNFWLRCIEAS</sequence>
<organism evidence="1 2">
    <name type="scientific">Populus alba x Populus x berolinensis</name>
    <dbReference type="NCBI Taxonomy" id="444605"/>
    <lineage>
        <taxon>Eukaryota</taxon>
        <taxon>Viridiplantae</taxon>
        <taxon>Streptophyta</taxon>
        <taxon>Embryophyta</taxon>
        <taxon>Tracheophyta</taxon>
        <taxon>Spermatophyta</taxon>
        <taxon>Magnoliopsida</taxon>
        <taxon>eudicotyledons</taxon>
        <taxon>Gunneridae</taxon>
        <taxon>Pentapetalae</taxon>
        <taxon>rosids</taxon>
        <taxon>fabids</taxon>
        <taxon>Malpighiales</taxon>
        <taxon>Salicaceae</taxon>
        <taxon>Saliceae</taxon>
        <taxon>Populus</taxon>
    </lineage>
</organism>
<reference evidence="1 2" key="1">
    <citation type="journal article" date="2023" name="Mol. Ecol. Resour.">
        <title>Chromosome-level genome assembly of a triploid poplar Populus alba 'Berolinensis'.</title>
        <authorList>
            <person name="Chen S."/>
            <person name="Yu Y."/>
            <person name="Wang X."/>
            <person name="Wang S."/>
            <person name="Zhang T."/>
            <person name="Zhou Y."/>
            <person name="He R."/>
            <person name="Meng N."/>
            <person name="Wang Y."/>
            <person name="Liu W."/>
            <person name="Liu Z."/>
            <person name="Liu J."/>
            <person name="Guo Q."/>
            <person name="Huang H."/>
            <person name="Sederoff R.R."/>
            <person name="Wang G."/>
            <person name="Qu G."/>
            <person name="Chen S."/>
        </authorList>
    </citation>
    <scope>NUCLEOTIDE SEQUENCE [LARGE SCALE GENOMIC DNA]</scope>
    <source>
        <strain evidence="1">SC-2020</strain>
    </source>
</reference>
<evidence type="ECO:0000313" key="2">
    <source>
        <dbReference type="Proteomes" id="UP001164929"/>
    </source>
</evidence>
<accession>A0AAD6WHC0</accession>
<keyword evidence="2" id="KW-1185">Reference proteome</keyword>
<dbReference type="Proteomes" id="UP001164929">
    <property type="component" value="Chromosome 1"/>
</dbReference>
<comment type="caution">
    <text evidence="1">The sequence shown here is derived from an EMBL/GenBank/DDBJ whole genome shotgun (WGS) entry which is preliminary data.</text>
</comment>
<name>A0AAD6WHC0_9ROSI</name>